<evidence type="ECO:0000313" key="7">
    <source>
        <dbReference type="Proteomes" id="UP000434957"/>
    </source>
</evidence>
<evidence type="ECO:0000313" key="6">
    <source>
        <dbReference type="Proteomes" id="UP000429607"/>
    </source>
</evidence>
<feature type="chain" id="PRO_5033873159" evidence="2">
    <location>
        <begin position="25"/>
        <end position="162"/>
    </location>
</feature>
<keyword evidence="2" id="KW-0732">Signal</keyword>
<evidence type="ECO:0000313" key="5">
    <source>
        <dbReference type="EMBL" id="KAE9275346.1"/>
    </source>
</evidence>
<evidence type="ECO:0000256" key="1">
    <source>
        <dbReference type="SAM" id="MobiDB-lite"/>
    </source>
</evidence>
<dbReference type="Proteomes" id="UP000429607">
    <property type="component" value="Unassembled WGS sequence"/>
</dbReference>
<dbReference type="EMBL" id="QXFV01004936">
    <property type="protein sequence ID" value="KAE8967086.1"/>
    <property type="molecule type" value="Genomic_DNA"/>
</dbReference>
<keyword evidence="7" id="KW-1185">Reference proteome</keyword>
<dbReference type="Proteomes" id="UP000434957">
    <property type="component" value="Unassembled WGS sequence"/>
</dbReference>
<protein>
    <submittedName>
        <fullName evidence="3">Uncharacterized protein</fullName>
    </submittedName>
</protein>
<reference evidence="6 8" key="1">
    <citation type="submission" date="2018-09" db="EMBL/GenBank/DDBJ databases">
        <title>Genomic investigation of the strawberry pathogen Phytophthora fragariae indicates pathogenicity is determined by transcriptional variation in three key races.</title>
        <authorList>
            <person name="Adams T.M."/>
            <person name="Armitage A.D."/>
            <person name="Sobczyk M.K."/>
            <person name="Bates H.J."/>
            <person name="Dunwell J.M."/>
            <person name="Nellist C.F."/>
            <person name="Harrison R.J."/>
        </authorList>
    </citation>
    <scope>NUCLEOTIDE SEQUENCE [LARGE SCALE GENOMIC DNA]</scope>
    <source>
        <strain evidence="4 6">SCRP249</strain>
        <strain evidence="3 8">SCRP324</strain>
        <strain evidence="5 7">SCRP333</strain>
    </source>
</reference>
<dbReference type="EMBL" id="QXFU01004847">
    <property type="protein sequence ID" value="KAE8966782.1"/>
    <property type="molecule type" value="Genomic_DNA"/>
</dbReference>
<dbReference type="EMBL" id="QXFT01004882">
    <property type="protein sequence ID" value="KAE9275346.1"/>
    <property type="molecule type" value="Genomic_DNA"/>
</dbReference>
<evidence type="ECO:0000256" key="2">
    <source>
        <dbReference type="SAM" id="SignalP"/>
    </source>
</evidence>
<dbReference type="AlphaFoldDB" id="A0A6A3HCQ1"/>
<feature type="signal peptide" evidence="2">
    <location>
        <begin position="1"/>
        <end position="24"/>
    </location>
</feature>
<gene>
    <name evidence="4" type="ORF">PR001_g28205</name>
    <name evidence="3" type="ORF">PR002_g28263</name>
    <name evidence="5" type="ORF">PR003_g29361</name>
</gene>
<organism evidence="3 8">
    <name type="scientific">Phytophthora rubi</name>
    <dbReference type="NCBI Taxonomy" id="129364"/>
    <lineage>
        <taxon>Eukaryota</taxon>
        <taxon>Sar</taxon>
        <taxon>Stramenopiles</taxon>
        <taxon>Oomycota</taxon>
        <taxon>Peronosporomycetes</taxon>
        <taxon>Peronosporales</taxon>
        <taxon>Peronosporaceae</taxon>
        <taxon>Phytophthora</taxon>
    </lineage>
</organism>
<dbReference type="OrthoDB" id="112260at2759"/>
<feature type="region of interest" description="Disordered" evidence="1">
    <location>
        <begin position="142"/>
        <end position="162"/>
    </location>
</feature>
<name>A0A6A3HCQ1_9STRA</name>
<evidence type="ECO:0000313" key="8">
    <source>
        <dbReference type="Proteomes" id="UP000435112"/>
    </source>
</evidence>
<evidence type="ECO:0000313" key="3">
    <source>
        <dbReference type="EMBL" id="KAE8966782.1"/>
    </source>
</evidence>
<dbReference type="Proteomes" id="UP000435112">
    <property type="component" value="Unassembled WGS sequence"/>
</dbReference>
<evidence type="ECO:0000313" key="4">
    <source>
        <dbReference type="EMBL" id="KAE8967086.1"/>
    </source>
</evidence>
<sequence>MAPAKVHLLVVFSLLAVAMLPASATNLWLFDHGVNGKNIKLKRFNFGTSQRCFSVANCFNDKAASASWVKAPSATRVVFYEDAECSGTQAVSTQTPSGGIEFASVNLDKKVSSFMLWDYSTFALNGFVDVCEAAILRSANTSANSSSLDSGSKSSNGSITFN</sequence>
<dbReference type="Gene3D" id="2.60.20.10">
    <property type="entry name" value="Crystallins"/>
    <property type="match status" value="1"/>
</dbReference>
<proteinExistence type="predicted"/>
<accession>A0A6A3HCQ1</accession>
<comment type="caution">
    <text evidence="3">The sequence shown here is derived from an EMBL/GenBank/DDBJ whole genome shotgun (WGS) entry which is preliminary data.</text>
</comment>